<accession>A0A4V6DBE8</accession>
<proteinExistence type="predicted"/>
<name>A0A4V6DBE8_SETVI</name>
<dbReference type="EMBL" id="CM016553">
    <property type="protein sequence ID" value="TKW32966.1"/>
    <property type="molecule type" value="Genomic_DNA"/>
</dbReference>
<evidence type="ECO:0000256" key="1">
    <source>
        <dbReference type="SAM" id="SignalP"/>
    </source>
</evidence>
<reference evidence="2" key="1">
    <citation type="submission" date="2019-03" db="EMBL/GenBank/DDBJ databases">
        <title>WGS assembly of Setaria viridis.</title>
        <authorList>
            <person name="Huang P."/>
            <person name="Jenkins J."/>
            <person name="Grimwood J."/>
            <person name="Barry K."/>
            <person name="Healey A."/>
            <person name="Mamidi S."/>
            <person name="Sreedasyam A."/>
            <person name="Shu S."/>
            <person name="Feldman M."/>
            <person name="Wu J."/>
            <person name="Yu Y."/>
            <person name="Chen C."/>
            <person name="Johnson J."/>
            <person name="Rokhsar D."/>
            <person name="Baxter I."/>
            <person name="Schmutz J."/>
            <person name="Brutnell T."/>
            <person name="Kellogg E."/>
        </authorList>
    </citation>
    <scope>NUCLEOTIDE SEQUENCE [LARGE SCALE GENOMIC DNA]</scope>
</reference>
<evidence type="ECO:0000313" key="2">
    <source>
        <dbReference type="EMBL" id="TKW32966.1"/>
    </source>
</evidence>
<organism evidence="2 3">
    <name type="scientific">Setaria viridis</name>
    <name type="common">Green bristlegrass</name>
    <name type="synonym">Setaria italica subsp. viridis</name>
    <dbReference type="NCBI Taxonomy" id="4556"/>
    <lineage>
        <taxon>Eukaryota</taxon>
        <taxon>Viridiplantae</taxon>
        <taxon>Streptophyta</taxon>
        <taxon>Embryophyta</taxon>
        <taxon>Tracheophyta</taxon>
        <taxon>Spermatophyta</taxon>
        <taxon>Magnoliopsida</taxon>
        <taxon>Liliopsida</taxon>
        <taxon>Poales</taxon>
        <taxon>Poaceae</taxon>
        <taxon>PACMAD clade</taxon>
        <taxon>Panicoideae</taxon>
        <taxon>Panicodae</taxon>
        <taxon>Paniceae</taxon>
        <taxon>Cenchrinae</taxon>
        <taxon>Setaria</taxon>
    </lineage>
</organism>
<gene>
    <name evidence="2" type="ORF">SEVIR_2G201450v2</name>
</gene>
<sequence>MQQLLHLLRTLPSLQLRPSLVLLLLIHLLRALIGWSSHQEGAGMDMRISDCSYTFSRPFYGCLMTKVEKKWNKASSS</sequence>
<dbReference type="AlphaFoldDB" id="A0A4V6DBE8"/>
<dbReference type="Proteomes" id="UP000298652">
    <property type="component" value="Chromosome 2"/>
</dbReference>
<keyword evidence="1" id="KW-0732">Signal</keyword>
<dbReference type="Gramene" id="TKW32966">
    <property type="protein sequence ID" value="TKW32966"/>
    <property type="gene ID" value="SEVIR_2G201450v2"/>
</dbReference>
<evidence type="ECO:0000313" key="3">
    <source>
        <dbReference type="Proteomes" id="UP000298652"/>
    </source>
</evidence>
<feature type="chain" id="PRO_5020833089" description="Secreted protein" evidence="1">
    <location>
        <begin position="32"/>
        <end position="77"/>
    </location>
</feature>
<feature type="signal peptide" evidence="1">
    <location>
        <begin position="1"/>
        <end position="31"/>
    </location>
</feature>
<keyword evidence="3" id="KW-1185">Reference proteome</keyword>
<protein>
    <recommendedName>
        <fullName evidence="4">Secreted protein</fullName>
    </recommendedName>
</protein>
<evidence type="ECO:0008006" key="4">
    <source>
        <dbReference type="Google" id="ProtNLM"/>
    </source>
</evidence>